<protein>
    <submittedName>
        <fullName evidence="1">Uncharacterized protein</fullName>
    </submittedName>
</protein>
<dbReference type="AlphaFoldDB" id="A0A0E9UCD4"/>
<proteinExistence type="predicted"/>
<evidence type="ECO:0000313" key="1">
    <source>
        <dbReference type="EMBL" id="JAH62855.1"/>
    </source>
</evidence>
<dbReference type="EMBL" id="GBXM01045722">
    <property type="protein sequence ID" value="JAH62855.1"/>
    <property type="molecule type" value="Transcribed_RNA"/>
</dbReference>
<organism evidence="1">
    <name type="scientific">Anguilla anguilla</name>
    <name type="common">European freshwater eel</name>
    <name type="synonym">Muraena anguilla</name>
    <dbReference type="NCBI Taxonomy" id="7936"/>
    <lineage>
        <taxon>Eukaryota</taxon>
        <taxon>Metazoa</taxon>
        <taxon>Chordata</taxon>
        <taxon>Craniata</taxon>
        <taxon>Vertebrata</taxon>
        <taxon>Euteleostomi</taxon>
        <taxon>Actinopterygii</taxon>
        <taxon>Neopterygii</taxon>
        <taxon>Teleostei</taxon>
        <taxon>Anguilliformes</taxon>
        <taxon>Anguillidae</taxon>
        <taxon>Anguilla</taxon>
    </lineage>
</organism>
<accession>A0A0E9UCD4</accession>
<reference evidence="1" key="2">
    <citation type="journal article" date="2015" name="Fish Shellfish Immunol.">
        <title>Early steps in the European eel (Anguilla anguilla)-Vibrio vulnificus interaction in the gills: Role of the RtxA13 toxin.</title>
        <authorList>
            <person name="Callol A."/>
            <person name="Pajuelo D."/>
            <person name="Ebbesson L."/>
            <person name="Teles M."/>
            <person name="MacKenzie S."/>
            <person name="Amaro C."/>
        </authorList>
    </citation>
    <scope>NUCLEOTIDE SEQUENCE</scope>
</reference>
<reference evidence="1" key="1">
    <citation type="submission" date="2014-11" db="EMBL/GenBank/DDBJ databases">
        <authorList>
            <person name="Amaro Gonzalez C."/>
        </authorList>
    </citation>
    <scope>NUCLEOTIDE SEQUENCE</scope>
</reference>
<sequence length="25" mass="2949">MSLSIGRIIQENLRNYFKDVPGKRN</sequence>
<name>A0A0E9UCD4_ANGAN</name>